<evidence type="ECO:0000313" key="3">
    <source>
        <dbReference type="Proteomes" id="UP000314294"/>
    </source>
</evidence>
<dbReference type="EMBL" id="SRLO01001807">
    <property type="protein sequence ID" value="TNN35234.1"/>
    <property type="molecule type" value="Genomic_DNA"/>
</dbReference>
<sequence length="161" mass="17965">MRPSITNRSVGRFSGRFLVSRVLCPSPPSGPLYIEYLHDEQLSPESRVQSPEPRVQSPEPRVQGPDLHLMYFLLTDQCVDGPVIHVISRLRDARDFFKESRGRGASVSSSSPQWTIDPPPGLRPTGPSLVQVHGPSTHPQVSGLQDPRWSRSMQAECRMKA</sequence>
<protein>
    <submittedName>
        <fullName evidence="2">Uncharacterized protein</fullName>
    </submittedName>
</protein>
<feature type="region of interest" description="Disordered" evidence="1">
    <location>
        <begin position="43"/>
        <end position="62"/>
    </location>
</feature>
<comment type="caution">
    <text evidence="2">The sequence shown here is derived from an EMBL/GenBank/DDBJ whole genome shotgun (WGS) entry which is preliminary data.</text>
</comment>
<name>A0A4Z2F3H1_9TELE</name>
<reference evidence="2 3" key="1">
    <citation type="submission" date="2019-03" db="EMBL/GenBank/DDBJ databases">
        <title>First draft genome of Liparis tanakae, snailfish: a comprehensive survey of snailfish specific genes.</title>
        <authorList>
            <person name="Kim W."/>
            <person name="Song I."/>
            <person name="Jeong J.-H."/>
            <person name="Kim D."/>
            <person name="Kim S."/>
            <person name="Ryu S."/>
            <person name="Song J.Y."/>
            <person name="Lee S.K."/>
        </authorList>
    </citation>
    <scope>NUCLEOTIDE SEQUENCE [LARGE SCALE GENOMIC DNA]</scope>
    <source>
        <tissue evidence="2">Muscle</tissue>
    </source>
</reference>
<keyword evidence="3" id="KW-1185">Reference proteome</keyword>
<accession>A0A4Z2F3H1</accession>
<proteinExistence type="predicted"/>
<feature type="region of interest" description="Disordered" evidence="1">
    <location>
        <begin position="99"/>
        <end position="161"/>
    </location>
</feature>
<dbReference type="Proteomes" id="UP000314294">
    <property type="component" value="Unassembled WGS sequence"/>
</dbReference>
<organism evidence="2 3">
    <name type="scientific">Liparis tanakae</name>
    <name type="common">Tanaka's snailfish</name>
    <dbReference type="NCBI Taxonomy" id="230148"/>
    <lineage>
        <taxon>Eukaryota</taxon>
        <taxon>Metazoa</taxon>
        <taxon>Chordata</taxon>
        <taxon>Craniata</taxon>
        <taxon>Vertebrata</taxon>
        <taxon>Euteleostomi</taxon>
        <taxon>Actinopterygii</taxon>
        <taxon>Neopterygii</taxon>
        <taxon>Teleostei</taxon>
        <taxon>Neoteleostei</taxon>
        <taxon>Acanthomorphata</taxon>
        <taxon>Eupercaria</taxon>
        <taxon>Perciformes</taxon>
        <taxon>Cottioidei</taxon>
        <taxon>Cottales</taxon>
        <taxon>Liparidae</taxon>
        <taxon>Liparis</taxon>
    </lineage>
</organism>
<gene>
    <name evidence="2" type="ORF">EYF80_054610</name>
</gene>
<evidence type="ECO:0000256" key="1">
    <source>
        <dbReference type="SAM" id="MobiDB-lite"/>
    </source>
</evidence>
<evidence type="ECO:0000313" key="2">
    <source>
        <dbReference type="EMBL" id="TNN35234.1"/>
    </source>
</evidence>
<dbReference type="AlphaFoldDB" id="A0A4Z2F3H1"/>